<accession>A0A917HAD9</accession>
<keyword evidence="8" id="KW-0460">Magnesium</keyword>
<comment type="similarity">
    <text evidence="3">Belongs to the HAD-like hydrolase superfamily. SerB family.</text>
</comment>
<evidence type="ECO:0000256" key="8">
    <source>
        <dbReference type="ARBA" id="ARBA00022842"/>
    </source>
</evidence>
<keyword evidence="14" id="KW-1185">Reference proteome</keyword>
<organism evidence="13 14">
    <name type="scientific">Paenibacillus radicis</name>
    <name type="common">ex Gao et al. 2016</name>
    <dbReference type="NCBI Taxonomy" id="1737354"/>
    <lineage>
        <taxon>Bacteria</taxon>
        <taxon>Bacillati</taxon>
        <taxon>Bacillota</taxon>
        <taxon>Bacilli</taxon>
        <taxon>Bacillales</taxon>
        <taxon>Paenibacillaceae</taxon>
        <taxon>Paenibacillus</taxon>
    </lineage>
</organism>
<dbReference type="Gene3D" id="3.40.50.1000">
    <property type="entry name" value="HAD superfamily/HAD-like"/>
    <property type="match status" value="1"/>
</dbReference>
<evidence type="ECO:0000256" key="7">
    <source>
        <dbReference type="ARBA" id="ARBA00022801"/>
    </source>
</evidence>
<keyword evidence="5" id="KW-0028">Amino-acid biosynthesis</keyword>
<dbReference type="PANTHER" id="PTHR43344:SF2">
    <property type="entry name" value="PHOSPHOSERINE PHOSPHATASE"/>
    <property type="match status" value="1"/>
</dbReference>
<dbReference type="PANTHER" id="PTHR43344">
    <property type="entry name" value="PHOSPHOSERINE PHOSPHATASE"/>
    <property type="match status" value="1"/>
</dbReference>
<evidence type="ECO:0000256" key="5">
    <source>
        <dbReference type="ARBA" id="ARBA00022605"/>
    </source>
</evidence>
<evidence type="ECO:0000256" key="6">
    <source>
        <dbReference type="ARBA" id="ARBA00022723"/>
    </source>
</evidence>
<dbReference type="SUPFAM" id="SSF53448">
    <property type="entry name" value="Nucleotide-diphospho-sugar transferases"/>
    <property type="match status" value="1"/>
</dbReference>
<evidence type="ECO:0000313" key="14">
    <source>
        <dbReference type="Proteomes" id="UP000600247"/>
    </source>
</evidence>
<dbReference type="GO" id="GO:0000287">
    <property type="term" value="F:magnesium ion binding"/>
    <property type="evidence" value="ECO:0007669"/>
    <property type="project" value="TreeGrafter"/>
</dbReference>
<evidence type="ECO:0000256" key="2">
    <source>
        <dbReference type="ARBA" id="ARBA00005135"/>
    </source>
</evidence>
<dbReference type="InterPro" id="IPR023214">
    <property type="entry name" value="HAD_sf"/>
</dbReference>
<evidence type="ECO:0000259" key="12">
    <source>
        <dbReference type="Pfam" id="PF12804"/>
    </source>
</evidence>
<keyword evidence="9" id="KW-0718">Serine biosynthesis</keyword>
<feature type="domain" description="MobA-like NTP transferase" evidence="12">
    <location>
        <begin position="214"/>
        <end position="317"/>
    </location>
</feature>
<comment type="caution">
    <text evidence="13">The sequence shown here is derived from an EMBL/GenBank/DDBJ whole genome shotgun (WGS) entry which is preliminary data.</text>
</comment>
<keyword evidence="7 13" id="KW-0378">Hydrolase</keyword>
<comment type="cofactor">
    <cofactor evidence="1">
        <name>Mg(2+)</name>
        <dbReference type="ChEBI" id="CHEBI:18420"/>
    </cofactor>
</comment>
<dbReference type="AlphaFoldDB" id="A0A917HAD9"/>
<dbReference type="Pfam" id="PF00702">
    <property type="entry name" value="Hydrolase"/>
    <property type="match status" value="1"/>
</dbReference>
<dbReference type="GO" id="GO:0036424">
    <property type="term" value="F:L-phosphoserine phosphatase activity"/>
    <property type="evidence" value="ECO:0007669"/>
    <property type="project" value="TreeGrafter"/>
</dbReference>
<dbReference type="InterPro" id="IPR050582">
    <property type="entry name" value="HAD-like_SerB"/>
</dbReference>
<evidence type="ECO:0000256" key="9">
    <source>
        <dbReference type="ARBA" id="ARBA00023299"/>
    </source>
</evidence>
<comment type="pathway">
    <text evidence="2">Amino-acid biosynthesis; L-serine biosynthesis; L-serine from 3-phospho-D-glycerate: step 3/3.</text>
</comment>
<evidence type="ECO:0000256" key="10">
    <source>
        <dbReference type="ARBA" id="ARBA00048138"/>
    </source>
</evidence>
<dbReference type="InterPro" id="IPR029044">
    <property type="entry name" value="Nucleotide-diphossugar_trans"/>
</dbReference>
<proteinExistence type="inferred from homology"/>
<dbReference type="NCBIfam" id="TIGR01488">
    <property type="entry name" value="HAD-SF-IB"/>
    <property type="match status" value="1"/>
</dbReference>
<dbReference type="GO" id="GO:0005737">
    <property type="term" value="C:cytoplasm"/>
    <property type="evidence" value="ECO:0007669"/>
    <property type="project" value="TreeGrafter"/>
</dbReference>
<comment type="catalytic activity">
    <reaction evidence="11">
        <text>O-phospho-D-serine + H2O = D-serine + phosphate</text>
        <dbReference type="Rhea" id="RHEA:24873"/>
        <dbReference type="ChEBI" id="CHEBI:15377"/>
        <dbReference type="ChEBI" id="CHEBI:35247"/>
        <dbReference type="ChEBI" id="CHEBI:43474"/>
        <dbReference type="ChEBI" id="CHEBI:58680"/>
        <dbReference type="EC" id="3.1.3.3"/>
    </reaction>
</comment>
<dbReference type="InterPro" id="IPR036412">
    <property type="entry name" value="HAD-like_sf"/>
</dbReference>
<dbReference type="Gene3D" id="3.90.550.10">
    <property type="entry name" value="Spore Coat Polysaccharide Biosynthesis Protein SpsA, Chain A"/>
    <property type="match status" value="1"/>
</dbReference>
<dbReference type="EMBL" id="BMHY01000005">
    <property type="protein sequence ID" value="GGG72240.1"/>
    <property type="molecule type" value="Genomic_DNA"/>
</dbReference>
<sequence>MDNNLVFLFDLDGTITAEETLPKISKYFGIDAQIDILTQETLNGNIPFVESFIRRVDILKQIPVSDINNLLEEVRLFSVVVHFIRQHSNQCYIVTGNLTDWIEKLVSRIGCGFFASKGEVHNDRLIKLTEILKKEDVVKQFKKQGKTVVFIGDGNNDSEAMRESDISIACGLTHYPANSVLSVADYAVFSEASLLRLLHQIQSRQPGKSVILSCAGIGSRLGLGQTKALIELHGKKLIEIQLDSFRKMEDVRIVIGFQSNVIIQTVLKIRTDVIFVYNHDYFQTKTGASFYLGARHANEYAIAWDGDLLVHPEDIEKCLSFEGEYIGCSSIVSDDPVYIQTDADGQAIAFSYDSGVFEWSGPACLRSSNVKYVVDNVFNQIEELLPLTLLQIRARDIDTYEDYKNALHFTRGWK</sequence>
<gene>
    <name evidence="13" type="ORF">GCM10010918_30000</name>
</gene>
<dbReference type="InterPro" id="IPR025877">
    <property type="entry name" value="MobA-like_NTP_Trfase"/>
</dbReference>
<dbReference type="SUPFAM" id="SSF56784">
    <property type="entry name" value="HAD-like"/>
    <property type="match status" value="1"/>
</dbReference>
<protein>
    <recommendedName>
        <fullName evidence="4">phosphoserine phosphatase</fullName>
        <ecNumber evidence="4">3.1.3.3</ecNumber>
    </recommendedName>
</protein>
<evidence type="ECO:0000256" key="4">
    <source>
        <dbReference type="ARBA" id="ARBA00012640"/>
    </source>
</evidence>
<dbReference type="Proteomes" id="UP000600247">
    <property type="component" value="Unassembled WGS sequence"/>
</dbReference>
<comment type="catalytic activity">
    <reaction evidence="10">
        <text>O-phospho-L-serine + H2O = L-serine + phosphate</text>
        <dbReference type="Rhea" id="RHEA:21208"/>
        <dbReference type="ChEBI" id="CHEBI:15377"/>
        <dbReference type="ChEBI" id="CHEBI:33384"/>
        <dbReference type="ChEBI" id="CHEBI:43474"/>
        <dbReference type="ChEBI" id="CHEBI:57524"/>
        <dbReference type="EC" id="3.1.3.3"/>
    </reaction>
</comment>
<keyword evidence="6" id="KW-0479">Metal-binding</keyword>
<dbReference type="GO" id="GO:0006564">
    <property type="term" value="P:L-serine biosynthetic process"/>
    <property type="evidence" value="ECO:0007669"/>
    <property type="project" value="UniProtKB-KW"/>
</dbReference>
<evidence type="ECO:0000313" key="13">
    <source>
        <dbReference type="EMBL" id="GGG72240.1"/>
    </source>
</evidence>
<name>A0A917HAD9_9BACL</name>
<reference evidence="13 14" key="1">
    <citation type="journal article" date="2014" name="Int. J. Syst. Evol. Microbiol.">
        <title>Complete genome sequence of Corynebacterium casei LMG S-19264T (=DSM 44701T), isolated from a smear-ripened cheese.</title>
        <authorList>
            <consortium name="US DOE Joint Genome Institute (JGI-PGF)"/>
            <person name="Walter F."/>
            <person name="Albersmeier A."/>
            <person name="Kalinowski J."/>
            <person name="Ruckert C."/>
        </authorList>
    </citation>
    <scope>NUCLEOTIDE SEQUENCE [LARGE SCALE GENOMIC DNA]</scope>
    <source>
        <strain evidence="13 14">CGMCC 1.15286</strain>
    </source>
</reference>
<dbReference type="GO" id="GO:0016779">
    <property type="term" value="F:nucleotidyltransferase activity"/>
    <property type="evidence" value="ECO:0007669"/>
    <property type="project" value="UniProtKB-ARBA"/>
</dbReference>
<evidence type="ECO:0000256" key="1">
    <source>
        <dbReference type="ARBA" id="ARBA00001946"/>
    </source>
</evidence>
<evidence type="ECO:0000256" key="11">
    <source>
        <dbReference type="ARBA" id="ARBA00048523"/>
    </source>
</evidence>
<evidence type="ECO:0000256" key="3">
    <source>
        <dbReference type="ARBA" id="ARBA00009184"/>
    </source>
</evidence>
<dbReference type="Pfam" id="PF12804">
    <property type="entry name" value="NTP_transf_3"/>
    <property type="match status" value="1"/>
</dbReference>
<dbReference type="RefSeq" id="WP_188890007.1">
    <property type="nucleotide sequence ID" value="NZ_BMHY01000005.1"/>
</dbReference>
<dbReference type="EC" id="3.1.3.3" evidence="4"/>